<accession>A0ABW8IG22</accession>
<sequence length="128" mass="14090">MKSKQSGITLIGFIVVLAVAGFFAYMAMKLVPAYSEYAGVVKAMNQMATEGVDGKTLDQVRRELIRKLDFQYVDDATISPSDITMGQGASGNELRVSYDKEVPFMYNIDFLIHFQKSVPVQGNVAPAQ</sequence>
<keyword evidence="1" id="KW-0472">Membrane</keyword>
<dbReference type="InterPro" id="IPR032314">
    <property type="entry name" value="DUF4845"/>
</dbReference>
<name>A0ABW8IG22_9GAMM</name>
<reference evidence="2 3" key="1">
    <citation type="submission" date="2020-10" db="EMBL/GenBank/DDBJ databases">
        <title>Phylogeny of dyella-like bacteria.</title>
        <authorList>
            <person name="Fu J."/>
        </authorList>
    </citation>
    <scope>NUCLEOTIDE SEQUENCE [LARGE SCALE GENOMIC DNA]</scope>
    <source>
        <strain evidence="2 3">DHG40</strain>
    </source>
</reference>
<keyword evidence="1" id="KW-0812">Transmembrane</keyword>
<keyword evidence="3" id="KW-1185">Reference proteome</keyword>
<dbReference type="EMBL" id="JADIKI010000021">
    <property type="protein sequence ID" value="MFK2853605.1"/>
    <property type="molecule type" value="Genomic_DNA"/>
</dbReference>
<keyword evidence="1" id="KW-1133">Transmembrane helix</keyword>
<organism evidence="2 3">
    <name type="scientific">Dyella humi</name>
    <dbReference type="NCBI Taxonomy" id="1770547"/>
    <lineage>
        <taxon>Bacteria</taxon>
        <taxon>Pseudomonadati</taxon>
        <taxon>Pseudomonadota</taxon>
        <taxon>Gammaproteobacteria</taxon>
        <taxon>Lysobacterales</taxon>
        <taxon>Rhodanobacteraceae</taxon>
        <taxon>Dyella</taxon>
    </lineage>
</organism>
<evidence type="ECO:0000256" key="1">
    <source>
        <dbReference type="SAM" id="Phobius"/>
    </source>
</evidence>
<dbReference type="Pfam" id="PF16137">
    <property type="entry name" value="DUF4845"/>
    <property type="match status" value="1"/>
</dbReference>
<gene>
    <name evidence="2" type="ORF">ISP18_03210</name>
</gene>
<proteinExistence type="predicted"/>
<evidence type="ECO:0000313" key="3">
    <source>
        <dbReference type="Proteomes" id="UP001620409"/>
    </source>
</evidence>
<evidence type="ECO:0000313" key="2">
    <source>
        <dbReference type="EMBL" id="MFK2853605.1"/>
    </source>
</evidence>
<feature type="transmembrane region" description="Helical" evidence="1">
    <location>
        <begin position="7"/>
        <end position="28"/>
    </location>
</feature>
<dbReference type="Proteomes" id="UP001620409">
    <property type="component" value="Unassembled WGS sequence"/>
</dbReference>
<protein>
    <submittedName>
        <fullName evidence="2">DUF4845 domain-containing protein</fullName>
    </submittedName>
</protein>
<comment type="caution">
    <text evidence="2">The sequence shown here is derived from an EMBL/GenBank/DDBJ whole genome shotgun (WGS) entry which is preliminary data.</text>
</comment>